<keyword evidence="7" id="KW-1185">Reference proteome</keyword>
<keyword evidence="5" id="KW-0472">Membrane</keyword>
<dbReference type="Pfam" id="PF12796">
    <property type="entry name" value="Ank_2"/>
    <property type="match status" value="1"/>
</dbReference>
<dbReference type="EMBL" id="CDSF01000091">
    <property type="protein sequence ID" value="CEO99508.1"/>
    <property type="molecule type" value="Genomic_DNA"/>
</dbReference>
<evidence type="ECO:0000256" key="3">
    <source>
        <dbReference type="PROSITE-ProRule" id="PRU00023"/>
    </source>
</evidence>
<dbReference type="Gene3D" id="1.25.40.20">
    <property type="entry name" value="Ankyrin repeat-containing domain"/>
    <property type="match status" value="1"/>
</dbReference>
<dbReference type="STRING" id="37360.A0A0G4IVZ0"/>
<feature type="region of interest" description="Disordered" evidence="4">
    <location>
        <begin position="1"/>
        <end position="20"/>
    </location>
</feature>
<feature type="transmembrane region" description="Helical" evidence="5">
    <location>
        <begin position="695"/>
        <end position="715"/>
    </location>
</feature>
<feature type="repeat" description="ANK" evidence="3">
    <location>
        <begin position="353"/>
        <end position="385"/>
    </location>
</feature>
<evidence type="ECO:0000313" key="6">
    <source>
        <dbReference type="EMBL" id="CEO99508.1"/>
    </source>
</evidence>
<evidence type="ECO:0000256" key="5">
    <source>
        <dbReference type="SAM" id="Phobius"/>
    </source>
</evidence>
<dbReference type="PROSITE" id="PS50088">
    <property type="entry name" value="ANK_REPEAT"/>
    <property type="match status" value="3"/>
</dbReference>
<name>A0A0G4IVZ0_PLABS</name>
<feature type="repeat" description="ANK" evidence="3">
    <location>
        <begin position="386"/>
        <end position="418"/>
    </location>
</feature>
<proteinExistence type="predicted"/>
<gene>
    <name evidence="6" type="ORF">PBRA_007241</name>
</gene>
<feature type="transmembrane region" description="Helical" evidence="5">
    <location>
        <begin position="741"/>
        <end position="765"/>
    </location>
</feature>
<feature type="transmembrane region" description="Helical" evidence="5">
    <location>
        <begin position="530"/>
        <end position="550"/>
    </location>
</feature>
<evidence type="ECO:0000256" key="2">
    <source>
        <dbReference type="ARBA" id="ARBA00023043"/>
    </source>
</evidence>
<dbReference type="OrthoDB" id="19014at2759"/>
<feature type="transmembrane region" description="Helical" evidence="5">
    <location>
        <begin position="570"/>
        <end position="593"/>
    </location>
</feature>
<keyword evidence="5" id="KW-1133">Transmembrane helix</keyword>
<organism evidence="6 7">
    <name type="scientific">Plasmodiophora brassicae</name>
    <name type="common">Clubroot disease agent</name>
    <dbReference type="NCBI Taxonomy" id="37360"/>
    <lineage>
        <taxon>Eukaryota</taxon>
        <taxon>Sar</taxon>
        <taxon>Rhizaria</taxon>
        <taxon>Endomyxa</taxon>
        <taxon>Phytomyxea</taxon>
        <taxon>Plasmodiophorida</taxon>
        <taxon>Plasmodiophoridae</taxon>
        <taxon>Plasmodiophora</taxon>
    </lineage>
</organism>
<feature type="repeat" description="ANK" evidence="3">
    <location>
        <begin position="283"/>
        <end position="318"/>
    </location>
</feature>
<dbReference type="InterPro" id="IPR002110">
    <property type="entry name" value="Ankyrin_rpt"/>
</dbReference>
<sequence>MTADDAPALSTSGNPDDDNTVLAEVRREFPGDVIPDWGAHVIASVGDVVPAATWIDQLRQHDASWASIPAVETALRLAALSHWMSQEEFVAKVMDPDADPDIPQQNLGRFICVEVLKALRKDGQTLDRRAAIRVTRNLVAQLASPSFQRVAADYTWDRVVFDTIPFMVDFAQRIVADDNEGTFATALPDLTPHKSVVGSAAVQSFAINGMESAHMYAWHLYMELQGTERLVVAREAASDLVLRNSFPLHACCQVSGPSAADIAAVLVLEHRQSGPPAKRVDQRGNTAAHYAAERVDGDHGRLVRVLFSAGVDFDVRNASGFTPVAVACRAGADLQTVLELVRHSSAPHAGDDRGVTPMHFAVRAGRPDLVQLLDDEGGDVAVPDHDGFTPVHTAAACGSASMLELLASKGASLDVVCREGNTPLAIAARRKNVEAANFLFQTRNFLAARFPAAKGVSNDDGDPPIYAMLRTQLPHLSWMTSVSMTGLGIDRAVPEVAYLREARAVDVRHNNIRTYWWVPWWWLSSVPRHIAFWLSFAFVFVWTTFAMLGLTFSTEIWWYMFDITGTGLEIGLADISAALFSAIIMAHIAFALWHGFAKLYERIEARFAKQSARYPPFHLRQNAFVLVGLAFELVELTAVALSVEHRSTPEVVLRGFLLDFGKDAWRTVTLCCVIAVCLLRLWVEARSFLPSLWAADQILSLVLTATFLPICRVLLSTFSCPAKSQHSPVYPPRCYMSPPDIVLFIAALGSLIVHVPLVMLSEPVLQARDGCRQIRMDPAALVGTRTLFFVLALLDVVTNQAGAIDFHLQCVCALLVLMAIAGLFVIGKPVLDQVVLQIRLSVFWAAAASSIVLVASSLSSSAPPSWSEAFVPWAVVFAICAMAVSFTRWRIQTRAAADRQTARRSSVMSEAKRRLRLHPRFPEIAAEIDAGTHFTSLDKKFALNAWLRSESSSTGEPAVTVAALLRPPEQLIVTVNP</sequence>
<dbReference type="PANTHER" id="PTHR24173">
    <property type="entry name" value="ANKYRIN REPEAT CONTAINING"/>
    <property type="match status" value="1"/>
</dbReference>
<feature type="transmembrane region" description="Helical" evidence="5">
    <location>
        <begin position="623"/>
        <end position="643"/>
    </location>
</feature>
<dbReference type="PROSITE" id="PS50297">
    <property type="entry name" value="ANK_REP_REGION"/>
    <property type="match status" value="3"/>
</dbReference>
<dbReference type="AlphaFoldDB" id="A0A0G4IVZ0"/>
<feature type="transmembrane region" description="Helical" evidence="5">
    <location>
        <begin position="806"/>
        <end position="826"/>
    </location>
</feature>
<reference evidence="6 7" key="1">
    <citation type="submission" date="2015-02" db="EMBL/GenBank/DDBJ databases">
        <authorList>
            <person name="Chooi Y.-H."/>
        </authorList>
    </citation>
    <scope>NUCLEOTIDE SEQUENCE [LARGE SCALE GENOMIC DNA]</scope>
    <source>
        <strain evidence="6">E3</strain>
    </source>
</reference>
<dbReference type="PANTHER" id="PTHR24173:SF74">
    <property type="entry name" value="ANKYRIN REPEAT DOMAIN-CONTAINING PROTEIN 16"/>
    <property type="match status" value="1"/>
</dbReference>
<keyword evidence="2 3" id="KW-0040">ANK repeat</keyword>
<accession>A0A0G4IVZ0</accession>
<dbReference type="InterPro" id="IPR036770">
    <property type="entry name" value="Ankyrin_rpt-contain_sf"/>
</dbReference>
<protein>
    <submittedName>
        <fullName evidence="6">Uncharacterized protein</fullName>
    </submittedName>
</protein>
<feature type="transmembrane region" description="Helical" evidence="5">
    <location>
        <begin position="838"/>
        <end position="858"/>
    </location>
</feature>
<dbReference type="SUPFAM" id="SSF48403">
    <property type="entry name" value="Ankyrin repeat"/>
    <property type="match status" value="1"/>
</dbReference>
<dbReference type="SMART" id="SM00248">
    <property type="entry name" value="ANK"/>
    <property type="match status" value="5"/>
</dbReference>
<evidence type="ECO:0000256" key="1">
    <source>
        <dbReference type="ARBA" id="ARBA00022737"/>
    </source>
</evidence>
<dbReference type="Proteomes" id="UP000039324">
    <property type="component" value="Unassembled WGS sequence"/>
</dbReference>
<keyword evidence="1" id="KW-0677">Repeat</keyword>
<evidence type="ECO:0000256" key="4">
    <source>
        <dbReference type="SAM" id="MobiDB-lite"/>
    </source>
</evidence>
<feature type="transmembrane region" description="Helical" evidence="5">
    <location>
        <begin position="870"/>
        <end position="889"/>
    </location>
</feature>
<keyword evidence="5" id="KW-0812">Transmembrane</keyword>
<feature type="transmembrane region" description="Helical" evidence="5">
    <location>
        <begin position="663"/>
        <end position="683"/>
    </location>
</feature>
<evidence type="ECO:0000313" key="7">
    <source>
        <dbReference type="Proteomes" id="UP000039324"/>
    </source>
</evidence>